<organism evidence="1">
    <name type="scientific">Ursus maritimus</name>
    <name type="common">Polar bear</name>
    <name type="synonym">Thalarctos maritimus</name>
    <dbReference type="NCBI Taxonomy" id="29073"/>
    <lineage>
        <taxon>Eukaryota</taxon>
        <taxon>Metazoa</taxon>
        <taxon>Chordata</taxon>
        <taxon>Craniata</taxon>
        <taxon>Vertebrata</taxon>
        <taxon>Euteleostomi</taxon>
        <taxon>Mammalia</taxon>
        <taxon>Eutheria</taxon>
        <taxon>Laurasiatheria</taxon>
        <taxon>Carnivora</taxon>
        <taxon>Caniformia</taxon>
        <taxon>Ursidae</taxon>
        <taxon>Ursus</taxon>
    </lineage>
</organism>
<protein>
    <submittedName>
        <fullName evidence="1">Interleukin 20 receptor subunit beta</fullName>
    </submittedName>
</protein>
<name>A0A384DHY5_URSMA</name>
<dbReference type="GO" id="GO:0032753">
    <property type="term" value="P:positive regulation of interleukin-4 production"/>
    <property type="evidence" value="ECO:0007669"/>
    <property type="project" value="Ensembl"/>
</dbReference>
<dbReference type="GO" id="GO:0002437">
    <property type="term" value="P:inflammatory response to antigenic stimulus"/>
    <property type="evidence" value="ECO:0007669"/>
    <property type="project" value="Ensembl"/>
</dbReference>
<dbReference type="InterPro" id="IPR015373">
    <property type="entry name" value="Interferon/interleukin_rcp_dom"/>
</dbReference>
<dbReference type="GO" id="GO:0042098">
    <property type="term" value="P:T cell proliferation"/>
    <property type="evidence" value="ECO:0007669"/>
    <property type="project" value="Ensembl"/>
</dbReference>
<dbReference type="GO" id="GO:0048873">
    <property type="term" value="P:homeostasis of number of cells within a tissue"/>
    <property type="evidence" value="ECO:0007669"/>
    <property type="project" value="Ensembl"/>
</dbReference>
<dbReference type="CDD" id="cd00063">
    <property type="entry name" value="FN3"/>
    <property type="match status" value="1"/>
</dbReference>
<dbReference type="GO" id="GO:0002765">
    <property type="term" value="P:immune response-inhibiting signal transduction"/>
    <property type="evidence" value="ECO:0007669"/>
    <property type="project" value="Ensembl"/>
</dbReference>
<dbReference type="Gene3D" id="2.60.40.10">
    <property type="entry name" value="Immunoglobulins"/>
    <property type="match status" value="2"/>
</dbReference>
<dbReference type="Ensembl" id="ENSUMAT00000024366.1">
    <property type="protein sequence ID" value="ENSUMAP00000020573.1"/>
    <property type="gene ID" value="ENSUMAG00000015065.1"/>
</dbReference>
<evidence type="ECO:0000313" key="1">
    <source>
        <dbReference type="Ensembl" id="ENSUMAP00000020573"/>
    </source>
</evidence>
<dbReference type="GO" id="GO:0005886">
    <property type="term" value="C:plasma membrane"/>
    <property type="evidence" value="ECO:0007669"/>
    <property type="project" value="TreeGrafter"/>
</dbReference>
<dbReference type="GO" id="GO:0032703">
    <property type="term" value="P:negative regulation of interleukin-2 production"/>
    <property type="evidence" value="ECO:0007669"/>
    <property type="project" value="Ensembl"/>
</dbReference>
<dbReference type="Pfam" id="PF09294">
    <property type="entry name" value="Interfer-bind"/>
    <property type="match status" value="1"/>
</dbReference>
<dbReference type="FunFam" id="2.60.40.10:FF:001093">
    <property type="entry name" value="Interleukin 20 receptor subunit beta"/>
    <property type="match status" value="1"/>
</dbReference>
<dbReference type="STRING" id="29073.ENSUMAP00000020573"/>
<dbReference type="PANTHER" id="PTHR20859:SF48">
    <property type="entry name" value="INTERLEUKIN-20 RECEPTOR SUBUNIT BETA"/>
    <property type="match status" value="1"/>
</dbReference>
<dbReference type="Pfam" id="PF01108">
    <property type="entry name" value="Tissue_fac"/>
    <property type="match status" value="1"/>
</dbReference>
<gene>
    <name evidence="1" type="primary">IL20RB</name>
</gene>
<dbReference type="InterPro" id="IPR050650">
    <property type="entry name" value="Type-II_Cytokine-TF_Rcpt"/>
</dbReference>
<reference evidence="1" key="1">
    <citation type="submission" date="2019-03" db="UniProtKB">
        <authorList>
            <consortium name="Ensembl"/>
        </authorList>
    </citation>
    <scope>IDENTIFICATION</scope>
</reference>
<dbReference type="SUPFAM" id="SSF49265">
    <property type="entry name" value="Fibronectin type III"/>
    <property type="match status" value="2"/>
</dbReference>
<sequence length="392" mass="43931">MQYWVWTERGELHSPPLLSRLGCLLFLEQFSLQGSSDLSSNICILKQGWLRWTECFILEGNYVPGRAESANTDPLVVLEEILTSLIMWFFYALIPCLLIAHRSACLNASIPGGVAILPAPQNLSVQSTNMKHLLMWSPVIVPGEIIYYFVEYQGEYESLYMSHIWIPSSWCSPTEGPECDITDDVTATVPYNLRVRATVGAQTSAWSTLQHPFNRNSTVLTPPVMEVTKDGFHLVIKLEDLGPQFEFLVAYWRREPGAKEHVKVVKSRGIPVHLGTMEPGAAYCVKVRTFVKAIGRHSPFSQAECVKVQGETLPLTLALFAFVGLMLILVVVPVSVWKMGRLLRYSCCPVVVLPDTLKITNSPQKLISCRREEVEACATAVLSSEEPFRAWI</sequence>
<dbReference type="InterPro" id="IPR003961">
    <property type="entry name" value="FN3_dom"/>
</dbReference>
<dbReference type="InterPro" id="IPR013783">
    <property type="entry name" value="Ig-like_fold"/>
</dbReference>
<proteinExistence type="predicted"/>
<dbReference type="GO" id="GO:0004896">
    <property type="term" value="F:cytokine receptor activity"/>
    <property type="evidence" value="ECO:0007669"/>
    <property type="project" value="TreeGrafter"/>
</dbReference>
<dbReference type="GO" id="GO:0001808">
    <property type="term" value="P:negative regulation of type IV hypersensitivity"/>
    <property type="evidence" value="ECO:0007669"/>
    <property type="project" value="Ensembl"/>
</dbReference>
<dbReference type="GO" id="GO:0160165">
    <property type="term" value="P:CD8-positive, alpha-beta T cell homeostasis"/>
    <property type="evidence" value="ECO:0007669"/>
    <property type="project" value="Ensembl"/>
</dbReference>
<dbReference type="PANTHER" id="PTHR20859">
    <property type="entry name" value="INTERFERON/INTERLEUKIN RECEPTOR"/>
    <property type="match status" value="1"/>
</dbReference>
<dbReference type="GO" id="GO:0032689">
    <property type="term" value="P:negative regulation of type II interferon production"/>
    <property type="evidence" value="ECO:0007669"/>
    <property type="project" value="Ensembl"/>
</dbReference>
<dbReference type="AlphaFoldDB" id="A0A384DHY5"/>
<dbReference type="GO" id="GO:0032733">
    <property type="term" value="P:positive regulation of interleukin-10 production"/>
    <property type="evidence" value="ECO:0007669"/>
    <property type="project" value="Ensembl"/>
</dbReference>
<dbReference type="GeneTree" id="ENSGT00510000048354"/>
<dbReference type="InterPro" id="IPR036116">
    <property type="entry name" value="FN3_sf"/>
</dbReference>
<dbReference type="GO" id="GO:0042130">
    <property type="term" value="P:negative regulation of T cell proliferation"/>
    <property type="evidence" value="ECO:0007669"/>
    <property type="project" value="Ensembl"/>
</dbReference>
<dbReference type="GO" id="GO:0042015">
    <property type="term" value="F:interleukin-20 binding"/>
    <property type="evidence" value="ECO:0007669"/>
    <property type="project" value="Ensembl"/>
</dbReference>
<accession>A0A384DHY5</accession>
<dbReference type="PROSITE" id="PS50853">
    <property type="entry name" value="FN3"/>
    <property type="match status" value="1"/>
</dbReference>
<dbReference type="FunFam" id="2.60.40.10:FF:001006">
    <property type="entry name" value="Interleukin 20 receptor subunit beta"/>
    <property type="match status" value="1"/>
</dbReference>